<dbReference type="GO" id="GO:0005886">
    <property type="term" value="C:plasma membrane"/>
    <property type="evidence" value="ECO:0007669"/>
    <property type="project" value="UniProtKB-SubCell"/>
</dbReference>
<evidence type="ECO:0000256" key="4">
    <source>
        <dbReference type="ARBA" id="ARBA00022989"/>
    </source>
</evidence>
<dbReference type="InterPro" id="IPR003838">
    <property type="entry name" value="ABC3_permease_C"/>
</dbReference>
<feature type="transmembrane region" description="Helical" evidence="7">
    <location>
        <begin position="735"/>
        <end position="754"/>
    </location>
</feature>
<feature type="domain" description="ABC3 transporter permease C-terminal" evidence="8">
    <location>
        <begin position="683"/>
        <end position="796"/>
    </location>
</feature>
<dbReference type="PANTHER" id="PTHR30572">
    <property type="entry name" value="MEMBRANE COMPONENT OF TRANSPORTER-RELATED"/>
    <property type="match status" value="1"/>
</dbReference>
<dbReference type="Proteomes" id="UP000007013">
    <property type="component" value="Chromosome"/>
</dbReference>
<feature type="transmembrane region" description="Helical" evidence="7">
    <location>
        <begin position="366"/>
        <end position="390"/>
    </location>
</feature>
<keyword evidence="5 7" id="KW-0472">Membrane</keyword>
<dbReference type="GO" id="GO:0022857">
    <property type="term" value="F:transmembrane transporter activity"/>
    <property type="evidence" value="ECO:0007669"/>
    <property type="project" value="TreeGrafter"/>
</dbReference>
<feature type="domain" description="MacB-like periplasmic core" evidence="9">
    <location>
        <begin position="425"/>
        <end position="619"/>
    </location>
</feature>
<dbReference type="OrthoDB" id="176336at2"/>
<dbReference type="eggNOG" id="COG0577">
    <property type="taxonomic scope" value="Bacteria"/>
</dbReference>
<evidence type="ECO:0000256" key="7">
    <source>
        <dbReference type="SAM" id="Phobius"/>
    </source>
</evidence>
<dbReference type="InterPro" id="IPR025857">
    <property type="entry name" value="MacB_PCD"/>
</dbReference>
<evidence type="ECO:0000256" key="2">
    <source>
        <dbReference type="ARBA" id="ARBA00022475"/>
    </source>
</evidence>
<keyword evidence="3 7" id="KW-0812">Transmembrane</keyword>
<feature type="transmembrane region" description="Helical" evidence="7">
    <location>
        <begin position="325"/>
        <end position="346"/>
    </location>
</feature>
<keyword evidence="2" id="KW-1003">Cell membrane</keyword>
<dbReference type="RefSeq" id="WP_012374709.1">
    <property type="nucleotide sequence ID" value="NC_010571.1"/>
</dbReference>
<organism evidence="10 11">
    <name type="scientific">Opitutus terrae (strain DSM 11246 / JCM 15787 / PB90-1)</name>
    <dbReference type="NCBI Taxonomy" id="452637"/>
    <lineage>
        <taxon>Bacteria</taxon>
        <taxon>Pseudomonadati</taxon>
        <taxon>Verrucomicrobiota</taxon>
        <taxon>Opitutia</taxon>
        <taxon>Opitutales</taxon>
        <taxon>Opitutaceae</taxon>
        <taxon>Opitutus</taxon>
    </lineage>
</organism>
<evidence type="ECO:0000256" key="6">
    <source>
        <dbReference type="ARBA" id="ARBA00038076"/>
    </source>
</evidence>
<gene>
    <name evidence="10" type="ordered locus">Oter_1889</name>
</gene>
<sequence length="803" mass="86791">MFNLRYAFRSLLKSPGFALIAIVTLALGIGVNSSMYSLMNTLMFASAPFPRPESIVNLNGQTPQAEFLRLSVPEIEELRAHQSPAFAVIAMQSGLLETVTLPGQLPESMQGNAVDAALFKALETPPLLGRTFSADECVAGRDAVVLITENLWRRQFGANPEAVGQTMRINGRVFTIIGVLPEPYSTIFMFGEGQYFRPLVPADNQVTARDRREFGVVVRLTPGVTPVAALASIAPLAERWAKDHPRLYQNYHFRMQLAGRVGGSANVAILTLQIGLAAAILAIACANLANLQMARAASRLRDLAIRSALGASRWRLIRQQLVESLLLSVIGGALGLLVAHWSNLLIGRNIRLGLFSTLHLPIDGHVLAFNAAISIVAGLGFGLVPAWLAARADINDILKQQTRGTTGGRHQGWIRGLLVVGQVALSLALLSVAGMMIYGLDRTLNARPSWDTESILTANLQVDERSYNTEQTRAFQDEIIRRLSAIPGVEVAAIASTLPIGGSTAGNDIFKEGQDSSQTNLPKGSGYLITPGFFKALGIRVLEGQTFPENVSHTSPERVVVNKSLADNFWPKESAIGKRLGTRAGDGKTTLREVIGVVADVEDAINFTEPVARMQYFTPMTHTPWSYFQVVIRGPNPKRFDGDLRRAIAQVSPDVAPRFIWTLADMRDQFLHNLVVINGVLFAFALLGLVLASVGLYGIVSHNVSQRMGEFGIRVALGARQIDVMGLVLLRSLRLTLVGLAIGAVAAYALGLALRQSLGPLIAQNYTILGLTCIAIFVVAFVATWLPARQAATADPVEALRAE</sequence>
<keyword evidence="11" id="KW-1185">Reference proteome</keyword>
<dbReference type="KEGG" id="ote:Oter_1889"/>
<dbReference type="HOGENOM" id="CLU_009433_1_0_0"/>
<protein>
    <submittedName>
        <fullName evidence="10">Permease</fullName>
    </submittedName>
</protein>
<dbReference type="InterPro" id="IPR017800">
    <property type="entry name" value="ADOP"/>
</dbReference>
<dbReference type="STRING" id="452637.Oter_1889"/>
<name>B1ZXX0_OPITP</name>
<dbReference type="NCBIfam" id="TIGR03434">
    <property type="entry name" value="ADOP"/>
    <property type="match status" value="1"/>
</dbReference>
<feature type="transmembrane region" description="Helical" evidence="7">
    <location>
        <begin position="766"/>
        <end position="786"/>
    </location>
</feature>
<evidence type="ECO:0000313" key="10">
    <source>
        <dbReference type="EMBL" id="ACB75172.1"/>
    </source>
</evidence>
<evidence type="ECO:0000256" key="3">
    <source>
        <dbReference type="ARBA" id="ARBA00022692"/>
    </source>
</evidence>
<comment type="similarity">
    <text evidence="6">Belongs to the ABC-4 integral membrane protein family.</text>
</comment>
<dbReference type="Pfam" id="PF02687">
    <property type="entry name" value="FtsX"/>
    <property type="match status" value="2"/>
</dbReference>
<feature type="domain" description="ABC3 transporter permease C-terminal" evidence="8">
    <location>
        <begin position="276"/>
        <end position="391"/>
    </location>
</feature>
<evidence type="ECO:0000256" key="5">
    <source>
        <dbReference type="ARBA" id="ARBA00023136"/>
    </source>
</evidence>
<dbReference type="Pfam" id="PF12704">
    <property type="entry name" value="MacB_PCD"/>
    <property type="match status" value="2"/>
</dbReference>
<dbReference type="PANTHER" id="PTHR30572:SF4">
    <property type="entry name" value="ABC TRANSPORTER PERMEASE YTRF"/>
    <property type="match status" value="1"/>
</dbReference>
<feature type="transmembrane region" description="Helical" evidence="7">
    <location>
        <begin position="675"/>
        <end position="699"/>
    </location>
</feature>
<evidence type="ECO:0000313" key="11">
    <source>
        <dbReference type="Proteomes" id="UP000007013"/>
    </source>
</evidence>
<keyword evidence="4 7" id="KW-1133">Transmembrane helix</keyword>
<accession>B1ZXX0</accession>
<dbReference type="EMBL" id="CP001032">
    <property type="protein sequence ID" value="ACB75172.1"/>
    <property type="molecule type" value="Genomic_DNA"/>
</dbReference>
<feature type="domain" description="MacB-like periplasmic core" evidence="9">
    <location>
        <begin position="19"/>
        <end position="234"/>
    </location>
</feature>
<evidence type="ECO:0000256" key="1">
    <source>
        <dbReference type="ARBA" id="ARBA00004651"/>
    </source>
</evidence>
<evidence type="ECO:0000259" key="9">
    <source>
        <dbReference type="Pfam" id="PF12704"/>
    </source>
</evidence>
<feature type="transmembrane region" description="Helical" evidence="7">
    <location>
        <begin position="267"/>
        <end position="291"/>
    </location>
</feature>
<reference evidence="10 11" key="1">
    <citation type="journal article" date="2011" name="J. Bacteriol.">
        <title>Genome sequence of the verrucomicrobium Opitutus terrae PB90-1, an abundant inhabitant of rice paddy soil ecosystems.</title>
        <authorList>
            <person name="van Passel M.W."/>
            <person name="Kant R."/>
            <person name="Palva A."/>
            <person name="Copeland A."/>
            <person name="Lucas S."/>
            <person name="Lapidus A."/>
            <person name="Glavina del Rio T."/>
            <person name="Pitluck S."/>
            <person name="Goltsman E."/>
            <person name="Clum A."/>
            <person name="Sun H."/>
            <person name="Schmutz J."/>
            <person name="Larimer F.W."/>
            <person name="Land M.L."/>
            <person name="Hauser L."/>
            <person name="Kyrpides N."/>
            <person name="Mikhailova N."/>
            <person name="Richardson P.P."/>
            <person name="Janssen P.H."/>
            <person name="de Vos W.M."/>
            <person name="Smidt H."/>
        </authorList>
    </citation>
    <scope>NUCLEOTIDE SEQUENCE [LARGE SCALE GENOMIC DNA]</scope>
    <source>
        <strain evidence="11">DSM 11246 / JCM 15787 / PB90-1</strain>
    </source>
</reference>
<comment type="subcellular location">
    <subcellularLocation>
        <location evidence="1">Cell membrane</location>
        <topology evidence="1">Multi-pass membrane protein</topology>
    </subcellularLocation>
</comment>
<evidence type="ECO:0000259" key="8">
    <source>
        <dbReference type="Pfam" id="PF02687"/>
    </source>
</evidence>
<proteinExistence type="inferred from homology"/>
<dbReference type="InterPro" id="IPR050250">
    <property type="entry name" value="Macrolide_Exporter_MacB"/>
</dbReference>
<feature type="transmembrane region" description="Helical" evidence="7">
    <location>
        <begin position="417"/>
        <end position="440"/>
    </location>
</feature>
<dbReference type="AlphaFoldDB" id="B1ZXX0"/>